<evidence type="ECO:0000313" key="2">
    <source>
        <dbReference type="EnsemblMetazoa" id="Aqu2.1.30086_001"/>
    </source>
</evidence>
<keyword evidence="1" id="KW-0812">Transmembrane</keyword>
<reference evidence="2" key="1">
    <citation type="submission" date="2017-05" db="UniProtKB">
        <authorList>
            <consortium name="EnsemblMetazoa"/>
        </authorList>
    </citation>
    <scope>IDENTIFICATION</scope>
</reference>
<name>A0A1X7UR00_AMPQE</name>
<organism evidence="2">
    <name type="scientific">Amphimedon queenslandica</name>
    <name type="common">Sponge</name>
    <dbReference type="NCBI Taxonomy" id="400682"/>
    <lineage>
        <taxon>Eukaryota</taxon>
        <taxon>Metazoa</taxon>
        <taxon>Porifera</taxon>
        <taxon>Demospongiae</taxon>
        <taxon>Heteroscleromorpha</taxon>
        <taxon>Haplosclerida</taxon>
        <taxon>Niphatidae</taxon>
        <taxon>Amphimedon</taxon>
    </lineage>
</organism>
<proteinExistence type="predicted"/>
<dbReference type="AlphaFoldDB" id="A0A1X7UR00"/>
<keyword evidence="1" id="KW-1133">Transmembrane helix</keyword>
<dbReference type="EnsemblMetazoa" id="Aqu2.1.30086_001">
    <property type="protein sequence ID" value="Aqu2.1.30086_001"/>
    <property type="gene ID" value="Aqu2.1.30086"/>
</dbReference>
<protein>
    <submittedName>
        <fullName evidence="2">Uncharacterized protein</fullName>
    </submittedName>
</protein>
<sequence length="84" mass="9530">MGARGYSGYLLRILTQYSNSEYAQSQDTNSDYELRIPCLQYTIDRILGIRFAAKSAVVWMLRIAAAVLLTLKILEGLSLFFFLS</sequence>
<accession>A0A1X7UR00</accession>
<feature type="transmembrane region" description="Helical" evidence="1">
    <location>
        <begin position="59"/>
        <end position="83"/>
    </location>
</feature>
<evidence type="ECO:0000256" key="1">
    <source>
        <dbReference type="SAM" id="Phobius"/>
    </source>
</evidence>
<dbReference type="InParanoid" id="A0A1X7UR00"/>
<keyword evidence="1" id="KW-0472">Membrane</keyword>